<evidence type="ECO:0000256" key="6">
    <source>
        <dbReference type="RuleBase" id="RU361200"/>
    </source>
</evidence>
<comment type="subunit">
    <text evidence="5 6">Homodimer.</text>
</comment>
<dbReference type="Pfam" id="PF22660">
    <property type="entry name" value="RS_preATP-grasp-like"/>
    <property type="match status" value="1"/>
</dbReference>
<dbReference type="PROSITE" id="PS50975">
    <property type="entry name" value="ATP_GRASP"/>
    <property type="match status" value="1"/>
</dbReference>
<dbReference type="GO" id="GO:0006189">
    <property type="term" value="P:'de novo' IMP biosynthetic process"/>
    <property type="evidence" value="ECO:0007669"/>
    <property type="project" value="UniProtKB-UniRule"/>
</dbReference>
<comment type="catalytic activity">
    <reaction evidence="5 6">
        <text>5-amino-1-(5-phospho-beta-D-ribosyl)imidazole + hydrogencarbonate + ATP = 5-carboxyamino-1-(5-phospho-D-ribosyl)imidazole + ADP + phosphate + 2 H(+)</text>
        <dbReference type="Rhea" id="RHEA:19317"/>
        <dbReference type="ChEBI" id="CHEBI:15378"/>
        <dbReference type="ChEBI" id="CHEBI:17544"/>
        <dbReference type="ChEBI" id="CHEBI:30616"/>
        <dbReference type="ChEBI" id="CHEBI:43474"/>
        <dbReference type="ChEBI" id="CHEBI:58730"/>
        <dbReference type="ChEBI" id="CHEBI:137981"/>
        <dbReference type="ChEBI" id="CHEBI:456216"/>
        <dbReference type="EC" id="6.3.4.18"/>
    </reaction>
</comment>
<comment type="similarity">
    <text evidence="5 6">Belongs to the PurK/PurT family.</text>
</comment>
<dbReference type="Pfam" id="PF17769">
    <property type="entry name" value="PurK_C"/>
    <property type="match status" value="1"/>
</dbReference>
<dbReference type="InterPro" id="IPR040686">
    <property type="entry name" value="PurK_C"/>
</dbReference>
<dbReference type="EMBL" id="JACHFD010000004">
    <property type="protein sequence ID" value="MBB5350847.1"/>
    <property type="molecule type" value="Genomic_DNA"/>
</dbReference>
<feature type="binding site" evidence="5">
    <location>
        <begin position="181"/>
        <end position="184"/>
    </location>
    <ligand>
        <name>ATP</name>
        <dbReference type="ChEBI" id="CHEBI:30616"/>
    </ligand>
</feature>
<dbReference type="SMART" id="SM01209">
    <property type="entry name" value="GARS_A"/>
    <property type="match status" value="1"/>
</dbReference>
<feature type="binding site" evidence="5">
    <location>
        <position position="106"/>
    </location>
    <ligand>
        <name>ATP</name>
        <dbReference type="ChEBI" id="CHEBI:30616"/>
    </ligand>
</feature>
<evidence type="ECO:0000256" key="3">
    <source>
        <dbReference type="ARBA" id="ARBA00022755"/>
    </source>
</evidence>
<evidence type="ECO:0000313" key="8">
    <source>
        <dbReference type="EMBL" id="MBB5350847.1"/>
    </source>
</evidence>
<dbReference type="EC" id="6.3.4.18" evidence="5 6"/>
<evidence type="ECO:0000256" key="4">
    <source>
        <dbReference type="ARBA" id="ARBA00022840"/>
    </source>
</evidence>
<dbReference type="SUPFAM" id="SSF56059">
    <property type="entry name" value="Glutathione synthetase ATP-binding domain-like"/>
    <property type="match status" value="1"/>
</dbReference>
<dbReference type="NCBIfam" id="NF004675">
    <property type="entry name" value="PRK06019.1-1"/>
    <property type="match status" value="1"/>
</dbReference>
<dbReference type="GO" id="GO:0004638">
    <property type="term" value="F:phosphoribosylaminoimidazole carboxylase activity"/>
    <property type="evidence" value="ECO:0007669"/>
    <property type="project" value="InterPro"/>
</dbReference>
<dbReference type="PANTHER" id="PTHR11609">
    <property type="entry name" value="PURINE BIOSYNTHESIS PROTEIN 6/7, PUR6/7"/>
    <property type="match status" value="1"/>
</dbReference>
<comment type="function">
    <text evidence="6">Catalyzes the ATP-dependent conversion of 5-aminoimidazole ribonucleotide (AIR) and HCO(3)- to N5-carboxyaminoimidazole ribonucleotide (N5-CAIR).</text>
</comment>
<dbReference type="RefSeq" id="WP_184016495.1">
    <property type="nucleotide sequence ID" value="NZ_JACHFD010000004.1"/>
</dbReference>
<dbReference type="InterPro" id="IPR005875">
    <property type="entry name" value="PurK"/>
</dbReference>
<dbReference type="PANTHER" id="PTHR11609:SF5">
    <property type="entry name" value="PHOSPHORIBOSYLAMINOIMIDAZOLE CARBOXYLASE"/>
    <property type="match status" value="1"/>
</dbReference>
<feature type="binding site" evidence="5">
    <location>
        <begin position="266"/>
        <end position="267"/>
    </location>
    <ligand>
        <name>ATP</name>
        <dbReference type="ChEBI" id="CHEBI:30616"/>
    </ligand>
</feature>
<reference evidence="8 9" key="1">
    <citation type="submission" date="2020-08" db="EMBL/GenBank/DDBJ databases">
        <title>Genomic Encyclopedia of Type Strains, Phase IV (KMG-IV): sequencing the most valuable type-strain genomes for metagenomic binning, comparative biology and taxonomic classification.</title>
        <authorList>
            <person name="Goeker M."/>
        </authorList>
    </citation>
    <scope>NUCLEOTIDE SEQUENCE [LARGE SCALE GENOMIC DNA]</scope>
    <source>
        <strain evidence="8 9">YC6886</strain>
    </source>
</reference>
<dbReference type="GO" id="GO:0034028">
    <property type="term" value="F:5-(carboxyamino)imidazole ribonucleotide synthase activity"/>
    <property type="evidence" value="ECO:0007669"/>
    <property type="project" value="UniProtKB-UniRule"/>
</dbReference>
<dbReference type="GO" id="GO:0005524">
    <property type="term" value="F:ATP binding"/>
    <property type="evidence" value="ECO:0007669"/>
    <property type="project" value="UniProtKB-UniRule"/>
</dbReference>
<dbReference type="SUPFAM" id="SSF52440">
    <property type="entry name" value="PreATP-grasp domain"/>
    <property type="match status" value="1"/>
</dbReference>
<feature type="binding site" evidence="5">
    <location>
        <position position="212"/>
    </location>
    <ligand>
        <name>ATP</name>
        <dbReference type="ChEBI" id="CHEBI:30616"/>
    </ligand>
</feature>
<dbReference type="AlphaFoldDB" id="A0A840UXF6"/>
<dbReference type="GO" id="GO:0046872">
    <property type="term" value="F:metal ion binding"/>
    <property type="evidence" value="ECO:0007669"/>
    <property type="project" value="InterPro"/>
</dbReference>
<feature type="domain" description="ATP-grasp" evidence="7">
    <location>
        <begin position="110"/>
        <end position="296"/>
    </location>
</feature>
<dbReference type="InterPro" id="IPR013815">
    <property type="entry name" value="ATP_grasp_subdomain_1"/>
</dbReference>
<dbReference type="Gene3D" id="3.30.1490.20">
    <property type="entry name" value="ATP-grasp fold, A domain"/>
    <property type="match status" value="1"/>
</dbReference>
<dbReference type="NCBIfam" id="NF004676">
    <property type="entry name" value="PRK06019.1-2"/>
    <property type="match status" value="1"/>
</dbReference>
<dbReference type="Gene3D" id="3.40.50.20">
    <property type="match status" value="1"/>
</dbReference>
<proteinExistence type="inferred from homology"/>
<keyword evidence="4 5" id="KW-0067">ATP-binding</keyword>
<dbReference type="InterPro" id="IPR011761">
    <property type="entry name" value="ATP-grasp"/>
</dbReference>
<protein>
    <recommendedName>
        <fullName evidence="5 6">N5-carboxyaminoimidazole ribonucleotide synthase</fullName>
        <shortName evidence="5 6">N5-CAIR synthase</shortName>
        <ecNumber evidence="5 6">6.3.4.18</ecNumber>
    </recommendedName>
    <alternativeName>
        <fullName evidence="5 6">5-(carboxyamino)imidazole ribonucleotide synthetase</fullName>
    </alternativeName>
</protein>
<dbReference type="Proteomes" id="UP000557717">
    <property type="component" value="Unassembled WGS sequence"/>
</dbReference>
<keyword evidence="2 5" id="KW-0547">Nucleotide-binding</keyword>
<dbReference type="GO" id="GO:0005829">
    <property type="term" value="C:cytosol"/>
    <property type="evidence" value="ECO:0007669"/>
    <property type="project" value="TreeGrafter"/>
</dbReference>
<dbReference type="Pfam" id="PF02222">
    <property type="entry name" value="ATP-grasp"/>
    <property type="match status" value="1"/>
</dbReference>
<keyword evidence="1 5" id="KW-0436">Ligase</keyword>
<dbReference type="NCBIfam" id="TIGR01161">
    <property type="entry name" value="purK"/>
    <property type="match status" value="1"/>
</dbReference>
<evidence type="ECO:0000256" key="1">
    <source>
        <dbReference type="ARBA" id="ARBA00022598"/>
    </source>
</evidence>
<evidence type="ECO:0000256" key="2">
    <source>
        <dbReference type="ARBA" id="ARBA00022741"/>
    </source>
</evidence>
<organism evidence="8 9">
    <name type="scientific">Haloferula luteola</name>
    <dbReference type="NCBI Taxonomy" id="595692"/>
    <lineage>
        <taxon>Bacteria</taxon>
        <taxon>Pseudomonadati</taxon>
        <taxon>Verrucomicrobiota</taxon>
        <taxon>Verrucomicrobiia</taxon>
        <taxon>Verrucomicrobiales</taxon>
        <taxon>Verrucomicrobiaceae</taxon>
        <taxon>Haloferula</taxon>
    </lineage>
</organism>
<accession>A0A840UXF6</accession>
<dbReference type="HAMAP" id="MF_01928">
    <property type="entry name" value="PurK"/>
    <property type="match status" value="1"/>
</dbReference>
<dbReference type="SUPFAM" id="SSF51246">
    <property type="entry name" value="Rudiment single hybrid motif"/>
    <property type="match status" value="1"/>
</dbReference>
<dbReference type="Gene3D" id="3.30.470.20">
    <property type="entry name" value="ATP-grasp fold, B domain"/>
    <property type="match status" value="1"/>
</dbReference>
<evidence type="ECO:0000313" key="9">
    <source>
        <dbReference type="Proteomes" id="UP000557717"/>
    </source>
</evidence>
<sequence length="381" mass="41308">MDAFPPGTLIGIIGGGQLGRMFCMAARRMGYRTLVWTGALEAPAMVVADEAIDLPFDDPAALADFTRRVAVATVEFENIPRATLEAVAGEIPLHPSPDALAICQNREREKTFLRSNGIPCAEFAVVSNATELAEALTCIGTPAVLKTADFGYDGKGQRKIEAGDDPEEIWGDFDGARAVLEAFVPFERELSVMVACDGQGHYACYDPAENRHRHHILDVSIVPARVADEVKEQAQEIARGVAEALGYRGILGVEFFMLPDGSLRVNEMAPRPHNSGHHTLDACATSQFEQQLRAVCGLPLGSPRLLSPVVMLNLLGDMWPEETVAPDWTPLFADGEAYLHLYGKHHARGRRKMGHANLIGSDIDDCLSRAEALKGGWLGKA</sequence>
<keyword evidence="9" id="KW-1185">Reference proteome</keyword>
<feature type="binding site" evidence="5">
    <location>
        <position position="189"/>
    </location>
    <ligand>
        <name>ATP</name>
        <dbReference type="ChEBI" id="CHEBI:30616"/>
    </ligand>
</feature>
<dbReference type="FunFam" id="3.30.470.20:FF:000029">
    <property type="entry name" value="N5-carboxyaminoimidazole ribonucleotide synthase"/>
    <property type="match status" value="1"/>
</dbReference>
<feature type="binding site" evidence="5">
    <location>
        <position position="146"/>
    </location>
    <ligand>
        <name>ATP</name>
        <dbReference type="ChEBI" id="CHEBI:30616"/>
    </ligand>
</feature>
<dbReference type="NCBIfam" id="NF004677">
    <property type="entry name" value="PRK06019.1-3"/>
    <property type="match status" value="1"/>
</dbReference>
<dbReference type="UniPathway" id="UPA00074">
    <property type="reaction ID" value="UER00942"/>
</dbReference>
<evidence type="ECO:0000259" key="7">
    <source>
        <dbReference type="PROSITE" id="PS50975"/>
    </source>
</evidence>
<dbReference type="NCBIfam" id="NF004679">
    <property type="entry name" value="PRK06019.1-5"/>
    <property type="match status" value="1"/>
</dbReference>
<dbReference type="InterPro" id="IPR003135">
    <property type="entry name" value="ATP-grasp_carboxylate-amine"/>
</dbReference>
<dbReference type="InterPro" id="IPR011054">
    <property type="entry name" value="Rudment_hybrid_motif"/>
</dbReference>
<name>A0A840UXF6_9BACT</name>
<dbReference type="FunFam" id="3.30.1490.20:FF:000015">
    <property type="entry name" value="N5-carboxyaminoimidazole ribonucleotide synthase"/>
    <property type="match status" value="1"/>
</dbReference>
<keyword evidence="3 5" id="KW-0658">Purine biosynthesis</keyword>
<comment type="caution">
    <text evidence="8">The sequence shown here is derived from an EMBL/GenBank/DDBJ whole genome shotgun (WGS) entry which is preliminary data.</text>
</comment>
<comment type="function">
    <text evidence="5">Catalyzes the ATP-dependent conversion of 5-aminoimidazole ribonucleotide (AIR) and HCO(3)(-) to N5-carboxyaminoimidazole ribonucleotide (N5-CAIR).</text>
</comment>
<gene>
    <name evidence="5 6" type="primary">purK</name>
    <name evidence="8" type="ORF">HNR46_001081</name>
</gene>
<feature type="binding site" evidence="5">
    <location>
        <begin position="151"/>
        <end position="157"/>
    </location>
    <ligand>
        <name>ATP</name>
        <dbReference type="ChEBI" id="CHEBI:30616"/>
    </ligand>
</feature>
<evidence type="ECO:0000256" key="5">
    <source>
        <dbReference type="HAMAP-Rule" id="MF_01928"/>
    </source>
</evidence>
<dbReference type="InterPro" id="IPR016185">
    <property type="entry name" value="PreATP-grasp_dom_sf"/>
</dbReference>
<dbReference type="InterPro" id="IPR054350">
    <property type="entry name" value="PurT/PurK_preATP-grasp"/>
</dbReference>
<comment type="pathway">
    <text evidence="5 6">Purine metabolism; IMP biosynthesis via de novo pathway; 5-amino-1-(5-phospho-D-ribosyl)imidazole-4-carboxylate from 5-amino-1-(5-phospho-D-ribosyl)imidazole (N5-CAIR route): step 1/2.</text>
</comment>